<organism evidence="1">
    <name type="scientific">uncultured Solirubrobacterales bacterium</name>
    <dbReference type="NCBI Taxonomy" id="768556"/>
    <lineage>
        <taxon>Bacteria</taxon>
        <taxon>Bacillati</taxon>
        <taxon>Actinomycetota</taxon>
        <taxon>Thermoleophilia</taxon>
        <taxon>Solirubrobacterales</taxon>
        <taxon>environmental samples</taxon>
    </lineage>
</organism>
<evidence type="ECO:0000313" key="1">
    <source>
        <dbReference type="EMBL" id="CAA9492462.1"/>
    </source>
</evidence>
<reference evidence="1" key="1">
    <citation type="submission" date="2020-02" db="EMBL/GenBank/DDBJ databases">
        <authorList>
            <person name="Meier V. D."/>
        </authorList>
    </citation>
    <scope>NUCLEOTIDE SEQUENCE</scope>
    <source>
        <strain evidence="1">AVDCRST_MAG17</strain>
    </source>
</reference>
<name>A0A6J4S9J9_9ACTN</name>
<protein>
    <submittedName>
        <fullName evidence="1">Uncharacterized protein</fullName>
    </submittedName>
</protein>
<sequence>MTVGRSAAGGCGVLGSVTGACGRRRALPGARLTGRLSEVQLVRALGLAPLVAGTAAALQALL</sequence>
<dbReference type="EMBL" id="CADCVV010000064">
    <property type="protein sequence ID" value="CAA9492462.1"/>
    <property type="molecule type" value="Genomic_DNA"/>
</dbReference>
<gene>
    <name evidence="1" type="ORF">AVDCRST_MAG17-855</name>
</gene>
<accession>A0A6J4S9J9</accession>
<dbReference type="AlphaFoldDB" id="A0A6J4S9J9"/>
<dbReference type="PROSITE" id="PS51257">
    <property type="entry name" value="PROKAR_LIPOPROTEIN"/>
    <property type="match status" value="1"/>
</dbReference>
<proteinExistence type="predicted"/>